<comment type="cofactor">
    <cofactor evidence="6">
        <name>Zn(2+)</name>
        <dbReference type="ChEBI" id="CHEBI:29105"/>
    </cofactor>
</comment>
<keyword evidence="4 6" id="KW-0862">Zinc</keyword>
<evidence type="ECO:0000256" key="1">
    <source>
        <dbReference type="ARBA" id="ARBA00022448"/>
    </source>
</evidence>
<feature type="binding site" evidence="6">
    <location>
        <position position="317"/>
    </location>
    <ligand>
        <name>Zn(2+)</name>
        <dbReference type="ChEBI" id="CHEBI:29105"/>
    </ligand>
</feature>
<evidence type="ECO:0000256" key="6">
    <source>
        <dbReference type="HAMAP-Rule" id="MF_01871"/>
    </source>
</evidence>
<keyword evidence="1 6" id="KW-0813">Transport</keyword>
<feature type="binding site" evidence="6">
    <location>
        <position position="504"/>
    </location>
    <ligand>
        <name>Zn(2+)</name>
        <dbReference type="ChEBI" id="CHEBI:29105"/>
    </ligand>
</feature>
<evidence type="ECO:0000256" key="4">
    <source>
        <dbReference type="ARBA" id="ARBA00022833"/>
    </source>
</evidence>
<evidence type="ECO:0000313" key="8">
    <source>
        <dbReference type="Proteomes" id="UP000196084"/>
    </source>
</evidence>
<evidence type="ECO:0000313" key="7">
    <source>
        <dbReference type="EMBL" id="OVE83985.1"/>
    </source>
</evidence>
<sequence>MTTKSREHSQSSQLGDYIDDSIDRAAERIGAVWPIHSFVTANPLSGFEDHPFHEAVAEAERLFGGRGYPTPAVFRQAWENGQISPEILADELESHGIDGDPETLLEELADADAAQAAEADTDPATEAVDRVLSKWLAAFVDEGRAAWPMPDRDEGFYAAWRAVAPLDSNVPCDDSKALPETALEALESILTDAPESRWTDIAEHHLAALPGWTGLIKQRAADDTDPWQTEYPITLREYLAVRLMLVDLLDAPLELETKSDSAEETTLETEPLADCWLTAWERSYRERLLANIDTSVTDPSTAGDNARPAAQFVFCIDTRSEIIRRHLEGQGGYETHGYAGFFGVPMRYQGHDSAAETDACPPIVDAQHRIVDQPAEADDDVAARERWTGLTTATRKHFKQLKTHAVAAFPFVEGAGGAYGSAMATRTLFPSTVAKLRRAVDERVPSPGEVCTPTLEAHEHDDHTHADHDLPQGMTFEEKVSYAETAFELMGWTEFARLVVFTGHASHTTNNPFGSSLDCGACAGNAGGPNARVLATICNDENVTAELRERGFHIPEDTVFLAGEHDTTTDEITLFDGDVPESHHEDLEQLRADLERAQAGAAAERLESMTDADDPDPETAVEEVERKSADWAETRPEWGLAGNASFVIGPRELTEGENLDGRAFLHSYDWTTDAEGDALEAILTGPLVVTQWINSQYYFATVDNGVYGSGSKVTQNPVGNVGVVQGNGGDLMTGLPLQSLKIDDDQPYHQPLRLSTVIHAPLERVTDILSRHDDVTQLLDNDWIGGLTVIDPEQDNQAFHYQGDLEWDSPVAPAMN</sequence>
<gene>
    <name evidence="6" type="primary">dabA</name>
    <name evidence="7" type="ORF">B2G88_12840</name>
</gene>
<keyword evidence="5 6" id="KW-0472">Membrane</keyword>
<protein>
    <recommendedName>
        <fullName evidence="6">Probable inorganic carbon transporter subunit DabA</fullName>
    </recommendedName>
</protein>
<name>A0A202E6U9_9EURY</name>
<proteinExistence type="inferred from homology"/>
<dbReference type="Proteomes" id="UP000196084">
    <property type="component" value="Unassembled WGS sequence"/>
</dbReference>
<comment type="subunit">
    <text evidence="6">Forms a complex with DabB.</text>
</comment>
<keyword evidence="2 6" id="KW-1003">Cell membrane</keyword>
<dbReference type="GO" id="GO:0008270">
    <property type="term" value="F:zinc ion binding"/>
    <property type="evidence" value="ECO:0007669"/>
    <property type="project" value="UniProtKB-UniRule"/>
</dbReference>
<dbReference type="EMBL" id="MWPH01000003">
    <property type="protein sequence ID" value="OVE83985.1"/>
    <property type="molecule type" value="Genomic_DNA"/>
</dbReference>
<dbReference type="PANTHER" id="PTHR38344:SF1">
    <property type="entry name" value="INORGANIC CARBON TRANSPORTER SUBUNIT DABA-RELATED"/>
    <property type="match status" value="1"/>
</dbReference>
<reference evidence="7 8" key="1">
    <citation type="submission" date="2017-02" db="EMBL/GenBank/DDBJ databases">
        <title>Natronthermophilus aegyptiacus gen. nov.,sp. nov., an aerobic, extremely halophilic alkalithermophilic archaeon isolated from the athalassohaline Wadi An Natrun, Egypt.</title>
        <authorList>
            <person name="Zhao B."/>
        </authorList>
    </citation>
    <scope>NUCLEOTIDE SEQUENCE [LARGE SCALE GENOMIC DNA]</scope>
    <source>
        <strain evidence="7 8">CGMCC 1.3597</strain>
    </source>
</reference>
<dbReference type="PANTHER" id="PTHR38344">
    <property type="entry name" value="UPF0753 PROTEIN AQ_863"/>
    <property type="match status" value="1"/>
</dbReference>
<organism evidence="7 8">
    <name type="scientific">Natronolimnobius baerhuensis</name>
    <dbReference type="NCBI Taxonomy" id="253108"/>
    <lineage>
        <taxon>Archaea</taxon>
        <taxon>Methanobacteriati</taxon>
        <taxon>Methanobacteriota</taxon>
        <taxon>Stenosarchaea group</taxon>
        <taxon>Halobacteria</taxon>
        <taxon>Halobacteriales</taxon>
        <taxon>Natrialbaceae</taxon>
        <taxon>Natronolimnobius</taxon>
    </lineage>
</organism>
<feature type="binding site" evidence="6">
    <location>
        <position position="315"/>
    </location>
    <ligand>
        <name>Zn(2+)</name>
        <dbReference type="ChEBI" id="CHEBI:29105"/>
    </ligand>
</feature>
<keyword evidence="3 6" id="KW-0479">Metal-binding</keyword>
<dbReference type="Pfam" id="PF10070">
    <property type="entry name" value="DabA"/>
    <property type="match status" value="1"/>
</dbReference>
<accession>A0A202E6U9</accession>
<comment type="function">
    <text evidence="6">Part of an energy-coupled inorganic carbon pump.</text>
</comment>
<keyword evidence="8" id="KW-1185">Reference proteome</keyword>
<dbReference type="GO" id="GO:0005886">
    <property type="term" value="C:plasma membrane"/>
    <property type="evidence" value="ECO:0007669"/>
    <property type="project" value="UniProtKB-SubCell"/>
</dbReference>
<comment type="subcellular location">
    <subcellularLocation>
        <location evidence="6">Cell membrane</location>
        <topology evidence="6">Peripheral membrane protein</topology>
    </subcellularLocation>
</comment>
<comment type="similarity">
    <text evidence="6">Belongs to the inorganic carbon transporter (TC 9.A.2) DabA family.</text>
</comment>
<dbReference type="AlphaFoldDB" id="A0A202E6U9"/>
<feature type="binding site" evidence="6">
    <location>
        <position position="519"/>
    </location>
    <ligand>
        <name>Zn(2+)</name>
        <dbReference type="ChEBI" id="CHEBI:29105"/>
    </ligand>
</feature>
<evidence type="ECO:0000256" key="3">
    <source>
        <dbReference type="ARBA" id="ARBA00022723"/>
    </source>
</evidence>
<dbReference type="InterPro" id="IPR018752">
    <property type="entry name" value="DabA"/>
</dbReference>
<dbReference type="HAMAP" id="MF_01871">
    <property type="entry name" value="DabA"/>
    <property type="match status" value="1"/>
</dbReference>
<comment type="caution">
    <text evidence="7">The sequence shown here is derived from an EMBL/GenBank/DDBJ whole genome shotgun (WGS) entry which is preliminary data.</text>
</comment>
<evidence type="ECO:0000256" key="5">
    <source>
        <dbReference type="ARBA" id="ARBA00023136"/>
    </source>
</evidence>
<evidence type="ECO:0000256" key="2">
    <source>
        <dbReference type="ARBA" id="ARBA00022475"/>
    </source>
</evidence>